<evidence type="ECO:0000259" key="4">
    <source>
        <dbReference type="Pfam" id="PF13439"/>
    </source>
</evidence>
<dbReference type="PANTHER" id="PTHR12526">
    <property type="entry name" value="GLYCOSYLTRANSFERASE"/>
    <property type="match status" value="1"/>
</dbReference>
<dbReference type="Pfam" id="PF00534">
    <property type="entry name" value="Glycos_transf_1"/>
    <property type="match status" value="1"/>
</dbReference>
<dbReference type="Gene3D" id="3.40.50.2000">
    <property type="entry name" value="Glycogen Phosphorylase B"/>
    <property type="match status" value="2"/>
</dbReference>
<evidence type="ECO:0000313" key="5">
    <source>
        <dbReference type="EMBL" id="WUV50789.1"/>
    </source>
</evidence>
<organism evidence="5 6">
    <name type="scientific">Nocardia vinacea</name>
    <dbReference type="NCBI Taxonomy" id="96468"/>
    <lineage>
        <taxon>Bacteria</taxon>
        <taxon>Bacillati</taxon>
        <taxon>Actinomycetota</taxon>
        <taxon>Actinomycetes</taxon>
        <taxon>Mycobacteriales</taxon>
        <taxon>Nocardiaceae</taxon>
        <taxon>Nocardia</taxon>
    </lineage>
</organism>
<proteinExistence type="predicted"/>
<dbReference type="Proteomes" id="UP001432062">
    <property type="component" value="Chromosome"/>
</dbReference>
<evidence type="ECO:0000313" key="6">
    <source>
        <dbReference type="Proteomes" id="UP001432062"/>
    </source>
</evidence>
<name>A0ABZ1Z5G6_9NOCA</name>
<gene>
    <name evidence="5" type="ORF">OG563_22865</name>
</gene>
<dbReference type="SUPFAM" id="SSF53756">
    <property type="entry name" value="UDP-Glycosyltransferase/glycogen phosphorylase"/>
    <property type="match status" value="1"/>
</dbReference>
<feature type="domain" description="Glycosyl transferase family 1" evidence="3">
    <location>
        <begin position="164"/>
        <end position="290"/>
    </location>
</feature>
<sequence length="363" mass="38962">MRIGVIASVAHRTPPKNYGPWEQIASTLAEGFVARGHDVTLFATADSTTSARLVSAVPSGYEETAGADAKVYEALHNSTAFARSGEFDVLANHFDFMPLTYSRLVSTPMVTTIHGFSSPKIVPVYREFSDIAHYVAVTDADRDPNLHYAATIHHGIDLAQFTFRPKHGEYLLFLGRIHPDKGTHLAIEVARQAGLPLIIAGVIQDEEYFHSAVEPHLTGTDVTYLGPVGPAERDALLGGARALLHLIGFAEPFGLSVVEAMATGTPVIATPLGSMPEIIRHGRTGFLVADVAGAVAAVSDLGRLDRAACRDDVFERFTADRMIDAYLALFERIVRDSGHRTASAEPVAQQAIGSPGLFSHAGL</sequence>
<keyword evidence="6" id="KW-1185">Reference proteome</keyword>
<protein>
    <submittedName>
        <fullName evidence="5">Glycosyltransferase family 4 protein</fullName>
    </submittedName>
</protein>
<dbReference type="EMBL" id="CP109441">
    <property type="protein sequence ID" value="WUV50789.1"/>
    <property type="molecule type" value="Genomic_DNA"/>
</dbReference>
<keyword evidence="1" id="KW-0328">Glycosyltransferase</keyword>
<accession>A0ABZ1Z5G6</accession>
<evidence type="ECO:0000256" key="1">
    <source>
        <dbReference type="ARBA" id="ARBA00022676"/>
    </source>
</evidence>
<dbReference type="PANTHER" id="PTHR12526:SF595">
    <property type="entry name" value="BLL5217 PROTEIN"/>
    <property type="match status" value="1"/>
</dbReference>
<keyword evidence="2" id="KW-0808">Transferase</keyword>
<evidence type="ECO:0000256" key="2">
    <source>
        <dbReference type="ARBA" id="ARBA00022679"/>
    </source>
</evidence>
<feature type="domain" description="Glycosyltransferase subfamily 4-like N-terminal" evidence="4">
    <location>
        <begin position="25"/>
        <end position="159"/>
    </location>
</feature>
<dbReference type="Pfam" id="PF13439">
    <property type="entry name" value="Glyco_transf_4"/>
    <property type="match status" value="1"/>
</dbReference>
<reference evidence="5" key="1">
    <citation type="submission" date="2022-10" db="EMBL/GenBank/DDBJ databases">
        <title>The complete genomes of actinobacterial strains from the NBC collection.</title>
        <authorList>
            <person name="Joergensen T.S."/>
            <person name="Alvarez Arevalo M."/>
            <person name="Sterndorff E.B."/>
            <person name="Faurdal D."/>
            <person name="Vuksanovic O."/>
            <person name="Mourched A.-S."/>
            <person name="Charusanti P."/>
            <person name="Shaw S."/>
            <person name="Blin K."/>
            <person name="Weber T."/>
        </authorList>
    </citation>
    <scope>NUCLEOTIDE SEQUENCE</scope>
    <source>
        <strain evidence="5">NBC_01482</strain>
    </source>
</reference>
<evidence type="ECO:0000259" key="3">
    <source>
        <dbReference type="Pfam" id="PF00534"/>
    </source>
</evidence>
<dbReference type="InterPro" id="IPR001296">
    <property type="entry name" value="Glyco_trans_1"/>
</dbReference>
<dbReference type="RefSeq" id="WP_329415593.1">
    <property type="nucleotide sequence ID" value="NZ_CP109441.1"/>
</dbReference>
<dbReference type="InterPro" id="IPR028098">
    <property type="entry name" value="Glyco_trans_4-like_N"/>
</dbReference>
<dbReference type="CDD" id="cd03802">
    <property type="entry name" value="GT4_AviGT4-like"/>
    <property type="match status" value="1"/>
</dbReference>